<dbReference type="OrthoDB" id="1236174at2"/>
<keyword evidence="2" id="KW-1185">Reference proteome</keyword>
<sequence length="270" mass="31473">MSQNTVSTYFFTRLLDFISPLCVINNDERFNTFKKAVEYYTYYTFTIDALVDGEIAFEIGVPAAEHKLVKANRSNTQSLRILARLFDENSRFWNIMETYMSAYYCGLVLEKQHNTASFSHSLESFKAYALAKHAPAFVPSGGLLLLFESQIDQKRLEKLLTPLFYGMQMLDDLEDFDKDIESGQLTYCISRVRSYIEKEGVENPNNLQRFEERVFYLSGIARECNDFAEEQFQKARAEALNLQLYDLVSWIESMFKMLEHNRNIIDEVSK</sequence>
<evidence type="ECO:0008006" key="3">
    <source>
        <dbReference type="Google" id="ProtNLM"/>
    </source>
</evidence>
<dbReference type="RefSeq" id="WP_099647473.1">
    <property type="nucleotide sequence ID" value="NZ_KZ319301.1"/>
</dbReference>
<organism evidence="1 2">
    <name type="scientific">Leeuwenhoekiella nanhaiensis</name>
    <dbReference type="NCBI Taxonomy" id="1655491"/>
    <lineage>
        <taxon>Bacteria</taxon>
        <taxon>Pseudomonadati</taxon>
        <taxon>Bacteroidota</taxon>
        <taxon>Flavobacteriia</taxon>
        <taxon>Flavobacteriales</taxon>
        <taxon>Flavobacteriaceae</taxon>
        <taxon>Leeuwenhoekiella</taxon>
    </lineage>
</organism>
<name>A0A2G1VMU6_9FLAO</name>
<gene>
    <name evidence="1" type="ORF">CJ305_16840</name>
</gene>
<evidence type="ECO:0000313" key="2">
    <source>
        <dbReference type="Proteomes" id="UP000229433"/>
    </source>
</evidence>
<dbReference type="Proteomes" id="UP000229433">
    <property type="component" value="Unassembled WGS sequence"/>
</dbReference>
<protein>
    <recommendedName>
        <fullName evidence="3">Phytoene synthase</fullName>
    </recommendedName>
</protein>
<accession>A0A2G1VMU6</accession>
<reference evidence="1 2" key="1">
    <citation type="submission" date="2017-08" db="EMBL/GenBank/DDBJ databases">
        <title>The whole genome shortgun sequences of strain Leeuwenhoekiella nanhaiensis G18 from the South China Sea.</title>
        <authorList>
            <person name="Liu Q."/>
        </authorList>
    </citation>
    <scope>NUCLEOTIDE SEQUENCE [LARGE SCALE GENOMIC DNA]</scope>
    <source>
        <strain evidence="1 2">G18</strain>
    </source>
</reference>
<proteinExistence type="predicted"/>
<dbReference type="EMBL" id="NQXA01000021">
    <property type="protein sequence ID" value="PHQ28083.1"/>
    <property type="molecule type" value="Genomic_DNA"/>
</dbReference>
<evidence type="ECO:0000313" key="1">
    <source>
        <dbReference type="EMBL" id="PHQ28083.1"/>
    </source>
</evidence>
<comment type="caution">
    <text evidence="1">The sequence shown here is derived from an EMBL/GenBank/DDBJ whole genome shotgun (WGS) entry which is preliminary data.</text>
</comment>
<dbReference type="AlphaFoldDB" id="A0A2G1VMU6"/>